<dbReference type="RefSeq" id="WP_213237262.1">
    <property type="nucleotide sequence ID" value="NZ_JAHBCL010000020.1"/>
</dbReference>
<dbReference type="Pfam" id="PF05103">
    <property type="entry name" value="DivIVA"/>
    <property type="match status" value="1"/>
</dbReference>
<evidence type="ECO:0000256" key="2">
    <source>
        <dbReference type="ARBA" id="ARBA00009008"/>
    </source>
</evidence>
<dbReference type="Gene3D" id="6.10.250.660">
    <property type="match status" value="1"/>
</dbReference>
<evidence type="ECO:0000256" key="4">
    <source>
        <dbReference type="ARBA" id="ARBA00022618"/>
    </source>
</evidence>
<dbReference type="PANTHER" id="PTHR35794">
    <property type="entry name" value="CELL DIVISION PROTEIN DIVIVA"/>
    <property type="match status" value="1"/>
</dbReference>
<evidence type="ECO:0000256" key="6">
    <source>
        <dbReference type="ARBA" id="ARBA00023306"/>
    </source>
</evidence>
<comment type="caution">
    <text evidence="7">The sequence shown here is derived from an EMBL/GenBank/DDBJ whole genome shotgun (WGS) entry which is preliminary data.</text>
</comment>
<comment type="subcellular location">
    <subcellularLocation>
        <location evidence="1">Cytoplasm</location>
    </subcellularLocation>
</comment>
<keyword evidence="8" id="KW-1185">Reference proteome</keyword>
<keyword evidence="3" id="KW-0963">Cytoplasm</keyword>
<keyword evidence="6" id="KW-0131">Cell cycle</keyword>
<evidence type="ECO:0000256" key="1">
    <source>
        <dbReference type="ARBA" id="ARBA00004496"/>
    </source>
</evidence>
<organism evidence="7 8">
    <name type="scientific">Fusibacter paucivorans</name>
    <dbReference type="NCBI Taxonomy" id="76009"/>
    <lineage>
        <taxon>Bacteria</taxon>
        <taxon>Bacillati</taxon>
        <taxon>Bacillota</taxon>
        <taxon>Clostridia</taxon>
        <taxon>Eubacteriales</taxon>
        <taxon>Eubacteriales Family XII. Incertae Sedis</taxon>
        <taxon>Fusibacter</taxon>
    </lineage>
</organism>
<dbReference type="Proteomes" id="UP000746471">
    <property type="component" value="Unassembled WGS sequence"/>
</dbReference>
<evidence type="ECO:0000256" key="5">
    <source>
        <dbReference type="ARBA" id="ARBA00023054"/>
    </source>
</evidence>
<evidence type="ECO:0000256" key="3">
    <source>
        <dbReference type="ARBA" id="ARBA00022490"/>
    </source>
</evidence>
<evidence type="ECO:0000313" key="8">
    <source>
        <dbReference type="Proteomes" id="UP000746471"/>
    </source>
</evidence>
<sequence length="152" mass="17675">MIKPIEIQHKEFTKTVRGYNPTEVDEYLAMIVKSMEELIQTNIEITAQVKMLERDMTRYVQMEKTINDAMILAQKTSDEMIKATEEKAKYILERAETEAEKIMNTANIEVLEAIKRKEEAVRDYMTFVTKFKVLLEGELKGIDAYDIKGEKA</sequence>
<comment type="similarity">
    <text evidence="2">Belongs to the DivIVA family.</text>
</comment>
<dbReference type="InterPro" id="IPR007793">
    <property type="entry name" value="DivIVA_fam"/>
</dbReference>
<protein>
    <submittedName>
        <fullName evidence="7">DivIVA domain-containing protein</fullName>
    </submittedName>
</protein>
<dbReference type="InterPro" id="IPR019933">
    <property type="entry name" value="DivIVA_domain"/>
</dbReference>
<gene>
    <name evidence="7" type="ORF">KHM83_12020</name>
</gene>
<keyword evidence="4" id="KW-0132">Cell division</keyword>
<proteinExistence type="inferred from homology"/>
<accession>A0ABS5PS57</accession>
<evidence type="ECO:0000313" key="7">
    <source>
        <dbReference type="EMBL" id="MBS7527401.1"/>
    </source>
</evidence>
<keyword evidence="5" id="KW-0175">Coiled coil</keyword>
<name>A0ABS5PS57_9FIRM</name>
<dbReference type="EMBL" id="JAHBCL010000020">
    <property type="protein sequence ID" value="MBS7527401.1"/>
    <property type="molecule type" value="Genomic_DNA"/>
</dbReference>
<dbReference type="NCBIfam" id="TIGR03544">
    <property type="entry name" value="DivI1A_domain"/>
    <property type="match status" value="1"/>
</dbReference>
<dbReference type="PANTHER" id="PTHR35794:SF2">
    <property type="entry name" value="CELL DIVISION PROTEIN DIVIVA"/>
    <property type="match status" value="1"/>
</dbReference>
<reference evidence="7 8" key="1">
    <citation type="submission" date="2021-05" db="EMBL/GenBank/DDBJ databases">
        <title>Fusibacter ferrireducens sp. nov., an anaerobic, sulfur- and Fe-reducing bacterium isolated from the mangrove sediment.</title>
        <authorList>
            <person name="Qiu D."/>
        </authorList>
    </citation>
    <scope>NUCLEOTIDE SEQUENCE [LARGE SCALE GENOMIC DNA]</scope>
    <source>
        <strain evidence="7 8">DSM 12116</strain>
    </source>
</reference>